<evidence type="ECO:0000256" key="3">
    <source>
        <dbReference type="SAM" id="MobiDB-lite"/>
    </source>
</evidence>
<dbReference type="SMART" id="SM00593">
    <property type="entry name" value="RUN"/>
    <property type="match status" value="1"/>
</dbReference>
<evidence type="ECO:0000256" key="2">
    <source>
        <dbReference type="ARBA" id="ARBA00034124"/>
    </source>
</evidence>
<keyword evidence="1" id="KW-0343">GTPase activation</keyword>
<dbReference type="Pfam" id="PF12068">
    <property type="entry name" value="PH_RBD"/>
    <property type="match status" value="1"/>
</dbReference>
<evidence type="ECO:0000313" key="8">
    <source>
        <dbReference type="WBParaSite" id="TTAC_0000796801-mRNA-1"/>
    </source>
</evidence>
<keyword evidence="7" id="KW-1185">Reference proteome</keyword>
<feature type="domain" description="RUN" evidence="5">
    <location>
        <begin position="101"/>
        <end position="260"/>
    </location>
</feature>
<feature type="region of interest" description="Disordered" evidence="3">
    <location>
        <begin position="1282"/>
        <end position="1313"/>
    </location>
</feature>
<feature type="domain" description="Rab-GAP TBC" evidence="4">
    <location>
        <begin position="936"/>
        <end position="1197"/>
    </location>
</feature>
<dbReference type="Gene3D" id="1.10.8.270">
    <property type="entry name" value="putative rabgap domain of human tbc1 domain family member 14 like domains"/>
    <property type="match status" value="1"/>
</dbReference>
<feature type="compositionally biased region" description="Polar residues" evidence="3">
    <location>
        <begin position="1356"/>
        <end position="1368"/>
    </location>
</feature>
<dbReference type="SMART" id="SM00164">
    <property type="entry name" value="TBC"/>
    <property type="match status" value="1"/>
</dbReference>
<feature type="region of interest" description="Disordered" evidence="3">
    <location>
        <begin position="723"/>
        <end position="804"/>
    </location>
</feature>
<dbReference type="SUPFAM" id="SSF140741">
    <property type="entry name" value="RUN domain-like"/>
    <property type="match status" value="1"/>
</dbReference>
<dbReference type="OrthoDB" id="10264062at2759"/>
<dbReference type="Gene3D" id="2.30.29.230">
    <property type="match status" value="1"/>
</dbReference>
<feature type="region of interest" description="Disordered" evidence="3">
    <location>
        <begin position="499"/>
        <end position="527"/>
    </location>
</feature>
<reference evidence="8" key="1">
    <citation type="submission" date="2016-04" db="UniProtKB">
        <authorList>
            <consortium name="WormBaseParasite"/>
        </authorList>
    </citation>
    <scope>IDENTIFICATION</scope>
</reference>
<sequence length="1553" mass="173662">MSTSPGSEDSGSLSKDRSFGFFTLGRKNLFGSNAYISGSSKMDRRRSVLRKSWSQEQPTGPASQILQEKRDILLENLKQKVISRFHVPYQTYALYVHGDAHVFVNLRGAICAAVDDCLRFGLILKRPVLFNREPPTYSLLKEVAKSLPEARDVVKRVQELEERANVYGGYGHTFSLSSLSYVDSVGRNASPGSGTLPRHLWIRIALFQKSLSKIVDYLMENAELHYERVSIIAHPFDSQLFADLLLRAALSCLTASRSHQCALFFYVRVLSQLCSSAIGRVDEFVSSVALIGPHQVATCNACRKRAEQASATRDHGKGIGDRSSKVPGYRTSPYIFPLLPASSSSPSPHFTCFTVVPSLLIAFRHSLLRGRFVPLSAVAGGVIERTSTSEATSDENGTDEEVTLGSFVTEEEAHVHHYHHHQLRSNFSPSLPAQKLTQAKDYVESLHQNERTPLLYGKNNVLVQPSMSTSRISGYLSMHRTGLDADSGLELKWAPNRAMSVPQESEEQQQQQQQQQRRNHRPYNGLRSYDSAEGVSKLMLHESSYWDFVLDIDIKKVVYIHCHRHYSDTDSGTVILVRADGVQYPPLTFPAFSQVVSFIQCLETHLAPKGSLNPRTDDVDWEENWLAYTRSVNLVRNRLKNIVYPRYLLSKPPSPNAKPLTAELWRSGIILASQVWPFLLDHYPWSATPMEIEEIDKRTRMAYERSVSEWLAAEVIILQQEQQHSQRGSMAGTLTDHNTPEVDSRSASLRRNSLVSDKQTVEDTAPSSRHSGEVNENSGDSHASTNSTRTTNELPPLPPKWTHESRALKINTGVGGIGYSGCGNSIDLADDATEECTMTTTDDDDTIENNAVANRVRRLAMARAQSCPNTPKSLDHLTVTIRNTNSSAITQEDNSDVDEVFSPLTLPPTRIGGQDHQSLTQPSREKKHSRYSRSEVSGASYSSEVLEALSVNIQRIDKDVARCDRNYHYFSKGLSNGAGTQTAVSEQLMGGLCVASLDLSANLYRLRTIMCTWIWQHMETGYVQGMCDLLAPLLVVLEDEALTYACFSQLMLRMLSKFPLASSTTFTSTEAAAAAGVLLPHLLEPVAFERAPHRRYDFTRPKTKQQLLQETNHHSMVGHTARTNVSSLAPAGNTLINRQFESLRSLIEVLDPVLAEHMHLNEDNSHLYFYRWLLLDFKREFKYADVFLAWETIWTSYRLVCPDFEIFIAFALIQYYRDIIIFYCFDYTDIIRFYNELQIEWPHLECGAPSSYHRIPPNCAVEEFESSFGHSFKRRMHLDPHLSPSYNKKSSRISNSTSSTSPSPIENLNFDALNDPTDETMAHPCHEASPVSSSFRYLTSSDDFFVVQTPSKAINESDQQSFHLSSPPSGFGNLGGTANTKSVKSFRPRVLFRSSNFESEKPVSSSLIKGLGAPLKNQSPKPRFSFVGPLNQPKSSASDSIALSMAKMTVWNRMAAATTPVTIVKTPQSATNVPRLGLSGSRQAISAPGVKLAYPVHKEPEFTIRRILQMACGLSSFSVLFYGSRGQQLGSISGQGRAEDKLYDDWVRILSKE</sequence>
<dbReference type="PROSITE" id="PS50826">
    <property type="entry name" value="RUN"/>
    <property type="match status" value="1"/>
</dbReference>
<dbReference type="InterPro" id="IPR037213">
    <property type="entry name" value="Run_dom_sf"/>
</dbReference>
<dbReference type="InterPro" id="IPR035969">
    <property type="entry name" value="Rab-GAP_TBC_sf"/>
</dbReference>
<feature type="compositionally biased region" description="Polar residues" evidence="3">
    <location>
        <begin position="765"/>
        <end position="793"/>
    </location>
</feature>
<dbReference type="WBParaSite" id="TTAC_0000796801-mRNA-1">
    <property type="protein sequence ID" value="TTAC_0000796801-mRNA-1"/>
    <property type="gene ID" value="TTAC_0000796801"/>
</dbReference>
<dbReference type="SUPFAM" id="SSF47923">
    <property type="entry name" value="Ypt/Rab-GAP domain of gyp1p"/>
    <property type="match status" value="2"/>
</dbReference>
<dbReference type="STRING" id="6205.A0A0R3X3N2"/>
<dbReference type="PANTHER" id="PTHR22957">
    <property type="entry name" value="TBC1 DOMAIN FAMILY MEMBER GTPASE-ACTIVATING PROTEIN"/>
    <property type="match status" value="1"/>
</dbReference>
<evidence type="ECO:0000259" key="4">
    <source>
        <dbReference type="PROSITE" id="PS50086"/>
    </source>
</evidence>
<dbReference type="EMBL" id="UYWX01020425">
    <property type="protein sequence ID" value="VDM32430.1"/>
    <property type="molecule type" value="Genomic_DNA"/>
</dbReference>
<dbReference type="InterPro" id="IPR000195">
    <property type="entry name" value="Rab-GAP-TBC_dom"/>
</dbReference>
<gene>
    <name evidence="6" type="ORF">TTAC_LOCUS7953</name>
</gene>
<protein>
    <submittedName>
        <fullName evidence="8">Protein kinase domain-containing protein</fullName>
    </submittedName>
</protein>
<organism evidence="8">
    <name type="scientific">Hydatigena taeniaeformis</name>
    <name type="common">Feline tapeworm</name>
    <name type="synonym">Taenia taeniaeformis</name>
    <dbReference type="NCBI Taxonomy" id="6205"/>
    <lineage>
        <taxon>Eukaryota</taxon>
        <taxon>Metazoa</taxon>
        <taxon>Spiralia</taxon>
        <taxon>Lophotrochozoa</taxon>
        <taxon>Platyhelminthes</taxon>
        <taxon>Cestoda</taxon>
        <taxon>Eucestoda</taxon>
        <taxon>Cyclophyllidea</taxon>
        <taxon>Taeniidae</taxon>
        <taxon>Hydatigera</taxon>
    </lineage>
</organism>
<dbReference type="Proteomes" id="UP000274429">
    <property type="component" value="Unassembled WGS sequence"/>
</dbReference>
<dbReference type="Gene3D" id="1.10.472.80">
    <property type="entry name" value="Ypt/Rab-GAP domain of gyp1p, domain 3"/>
    <property type="match status" value="1"/>
</dbReference>
<accession>A0A0R3X3N2</accession>
<evidence type="ECO:0000259" key="5">
    <source>
        <dbReference type="PROSITE" id="PS50826"/>
    </source>
</evidence>
<evidence type="ECO:0000313" key="7">
    <source>
        <dbReference type="Proteomes" id="UP000274429"/>
    </source>
</evidence>
<dbReference type="GO" id="GO:0031410">
    <property type="term" value="C:cytoplasmic vesicle"/>
    <property type="evidence" value="ECO:0007669"/>
    <property type="project" value="UniProtKB-ARBA"/>
</dbReference>
<dbReference type="InterPro" id="IPR021935">
    <property type="entry name" value="SGSM1/2_RBD"/>
</dbReference>
<dbReference type="Pfam" id="PF02759">
    <property type="entry name" value="RUN"/>
    <property type="match status" value="1"/>
</dbReference>
<feature type="compositionally biased region" description="Low complexity" evidence="3">
    <location>
        <begin position="1292"/>
        <end position="1305"/>
    </location>
</feature>
<comment type="similarity">
    <text evidence="2">Belongs to the RUTBC family.</text>
</comment>
<evidence type="ECO:0000313" key="6">
    <source>
        <dbReference type="EMBL" id="VDM32430.1"/>
    </source>
</evidence>
<dbReference type="Pfam" id="PF00566">
    <property type="entry name" value="RabGAP-TBC"/>
    <property type="match status" value="2"/>
</dbReference>
<dbReference type="InterPro" id="IPR004012">
    <property type="entry name" value="Run_dom"/>
</dbReference>
<dbReference type="PANTHER" id="PTHR22957:SF502">
    <property type="entry name" value="SMALL G PROTEIN SIGNALING MODULATOR 2-RELATED"/>
    <property type="match status" value="1"/>
</dbReference>
<feature type="region of interest" description="Disordered" evidence="3">
    <location>
        <begin position="1356"/>
        <end position="1379"/>
    </location>
</feature>
<dbReference type="PROSITE" id="PS50086">
    <property type="entry name" value="TBC_RABGAP"/>
    <property type="match status" value="1"/>
</dbReference>
<feature type="region of interest" description="Disordered" evidence="3">
    <location>
        <begin position="886"/>
        <end position="936"/>
    </location>
</feature>
<dbReference type="GO" id="GO:0005096">
    <property type="term" value="F:GTPase activator activity"/>
    <property type="evidence" value="ECO:0007669"/>
    <property type="project" value="UniProtKB-KW"/>
</dbReference>
<feature type="compositionally biased region" description="Polar residues" evidence="3">
    <location>
        <begin position="745"/>
        <end position="758"/>
    </location>
</feature>
<evidence type="ECO:0000256" key="1">
    <source>
        <dbReference type="ARBA" id="ARBA00022468"/>
    </source>
</evidence>
<dbReference type="Gene3D" id="1.20.58.900">
    <property type="match status" value="1"/>
</dbReference>
<proteinExistence type="inferred from homology"/>
<name>A0A0R3X3N2_HYDTA</name>
<reference evidence="6 7" key="2">
    <citation type="submission" date="2018-11" db="EMBL/GenBank/DDBJ databases">
        <authorList>
            <consortium name="Pathogen Informatics"/>
        </authorList>
    </citation>
    <scope>NUCLEOTIDE SEQUENCE [LARGE SCALE GENOMIC DNA]</scope>
</reference>